<sequence>MAKQPESHSFMDMFEKFGKELKMPKVDVDAILDHHRKNLEALEKSAKATAAGASSIMARQREMVEESLHEIAEMAQSYRTPGMPKEMMAKQADFARKSFEAAVKNTGEVAEMMKKSGGASLDILRERIKEAMSEIRQGYDKKG</sequence>
<organism evidence="2 3">
    <name type="scientific">Ollibium composti</name>
    <dbReference type="NCBI Taxonomy" id="2675109"/>
    <lineage>
        <taxon>Bacteria</taxon>
        <taxon>Pseudomonadati</taxon>
        <taxon>Pseudomonadota</taxon>
        <taxon>Alphaproteobacteria</taxon>
        <taxon>Hyphomicrobiales</taxon>
        <taxon>Phyllobacteriaceae</taxon>
        <taxon>Ollibium</taxon>
    </lineage>
</organism>
<feature type="domain" description="Phasin" evidence="1">
    <location>
        <begin position="32"/>
        <end position="127"/>
    </location>
</feature>
<dbReference type="EMBL" id="SSNY01000001">
    <property type="protein sequence ID" value="THF59884.1"/>
    <property type="molecule type" value="Genomic_DNA"/>
</dbReference>
<dbReference type="InterPro" id="IPR010127">
    <property type="entry name" value="Phasin_subfam-1"/>
</dbReference>
<reference evidence="2 3" key="1">
    <citation type="submission" date="2019-04" db="EMBL/GenBank/DDBJ databases">
        <title>Mesorhizobium composti sp. nov., isolated from compost.</title>
        <authorList>
            <person name="Lin S.-Y."/>
            <person name="Hameed A."/>
            <person name="Hsieh Y.-T."/>
            <person name="Young C.-C."/>
        </authorList>
    </citation>
    <scope>NUCLEOTIDE SEQUENCE [LARGE SCALE GENOMIC DNA]</scope>
    <source>
        <strain evidence="2 3">CC-YTH430</strain>
    </source>
</reference>
<proteinExistence type="predicted"/>
<dbReference type="NCBIfam" id="TIGR01841">
    <property type="entry name" value="phasin"/>
    <property type="match status" value="1"/>
</dbReference>
<name>A0ABY2QD12_9HYPH</name>
<evidence type="ECO:0000259" key="1">
    <source>
        <dbReference type="Pfam" id="PF09361"/>
    </source>
</evidence>
<evidence type="ECO:0000313" key="2">
    <source>
        <dbReference type="EMBL" id="THF59884.1"/>
    </source>
</evidence>
<comment type="caution">
    <text evidence="2">The sequence shown here is derived from an EMBL/GenBank/DDBJ whole genome shotgun (WGS) entry which is preliminary data.</text>
</comment>
<dbReference type="Proteomes" id="UP000306441">
    <property type="component" value="Unassembled WGS sequence"/>
</dbReference>
<dbReference type="InterPro" id="IPR018968">
    <property type="entry name" value="Phasin"/>
</dbReference>
<dbReference type="RefSeq" id="WP_136353519.1">
    <property type="nucleotide sequence ID" value="NZ_SSNY01000001.1"/>
</dbReference>
<accession>A0ABY2QD12</accession>
<gene>
    <name evidence="2" type="ORF">E6C48_02210</name>
</gene>
<evidence type="ECO:0000313" key="3">
    <source>
        <dbReference type="Proteomes" id="UP000306441"/>
    </source>
</evidence>
<keyword evidence="3" id="KW-1185">Reference proteome</keyword>
<dbReference type="Pfam" id="PF09361">
    <property type="entry name" value="Phasin_2"/>
    <property type="match status" value="1"/>
</dbReference>
<protein>
    <submittedName>
        <fullName evidence="2">Phasin family protein</fullName>
    </submittedName>
</protein>